<dbReference type="Gene3D" id="1.20.1270.50">
    <property type="entry name" value="Glycoside hydrolase family 38, central domain"/>
    <property type="match status" value="1"/>
</dbReference>
<dbReference type="RefSeq" id="WP_119794442.1">
    <property type="nucleotide sequence ID" value="NZ_QYZD01000013.1"/>
</dbReference>
<gene>
    <name evidence="6" type="ORF">DQX05_15320</name>
</gene>
<dbReference type="GO" id="GO:0004559">
    <property type="term" value="F:alpha-mannosidase activity"/>
    <property type="evidence" value="ECO:0007669"/>
    <property type="project" value="InterPro"/>
</dbReference>
<dbReference type="EMBL" id="QYZD01000013">
    <property type="protein sequence ID" value="RJG22920.1"/>
    <property type="molecule type" value="Genomic_DNA"/>
</dbReference>
<dbReference type="InterPro" id="IPR011682">
    <property type="entry name" value="Glyco_hydro_38_C"/>
</dbReference>
<dbReference type="OrthoDB" id="9772207at2"/>
<evidence type="ECO:0000313" key="7">
    <source>
        <dbReference type="Proteomes" id="UP000266177"/>
    </source>
</evidence>
<keyword evidence="4" id="KW-0326">Glycosidase</keyword>
<dbReference type="AlphaFoldDB" id="A0A3A3GFM8"/>
<feature type="domain" description="Glycoside hydrolase family 38 central" evidence="5">
    <location>
        <begin position="352"/>
        <end position="427"/>
    </location>
</feature>
<dbReference type="PANTHER" id="PTHR46017:SF1">
    <property type="entry name" value="ALPHA-MANNOSIDASE 2C1"/>
    <property type="match status" value="1"/>
</dbReference>
<dbReference type="GO" id="GO:0030246">
    <property type="term" value="F:carbohydrate binding"/>
    <property type="evidence" value="ECO:0007669"/>
    <property type="project" value="InterPro"/>
</dbReference>
<reference evidence="6 7" key="1">
    <citation type="submission" date="2018-09" db="EMBL/GenBank/DDBJ databases">
        <title>Paenibacillus SK2017-BO5.</title>
        <authorList>
            <person name="Piskunova J.V."/>
            <person name="Dubiley S.A."/>
            <person name="Severinov K.V."/>
        </authorList>
    </citation>
    <scope>NUCLEOTIDE SEQUENCE [LARGE SCALE GENOMIC DNA]</scope>
    <source>
        <strain evidence="6 7">BO5</strain>
    </source>
</reference>
<dbReference type="Gene3D" id="3.20.110.10">
    <property type="entry name" value="Glycoside hydrolase 38, N terminal domain"/>
    <property type="match status" value="1"/>
</dbReference>
<dbReference type="InterPro" id="IPR015341">
    <property type="entry name" value="Glyco_hydro_38_cen"/>
</dbReference>
<name>A0A3A3GFM8_PANTH</name>
<sequence length="950" mass="107331">MNTNELHGKLTALKERTPSGYWGERIVSQLEYMNRVSLVQERQWDEALIPVVEWLHARLDDEGVIAERSARQAESMLAACGPAAKSYTLLCAAHAHLDMNFLWGWAETVSATLNTFRTMLDLLEEYPDYIFSHSQAAAYQIVEQYDPEMLEEIKARVKEGRWEVTASTWVEADKNMPSGESMARQLLYAKTYLSGLFDLDPDSLQIDFEPDTFGHSINVPEALHHAGVKYYYYCRGHNDNGNPLFRWESPSGRSVIAYKEPHWYDSRIEPAMALTVPEFCARTKMTTMLKVYGVGDHGGGPTRRDIERILDMQTWPIFPCIRFGTYRDFFALTEQAADSLPVIRDELNFIFTGCYSSESRIKLANRVSERLLGEAELFSSIASLYTRARYFGEELGAAWKQACFNQFHDILPGSCVVETREHAMASFQEIMATAGSKKSYAIRKLAELIDTSAYIVADEDVRESMSEGAGPGVGVHLFRMGASERGRGKTRIFHLFNSSVRDREELADIVIWDWNGHVDSIQFHDSEGQSVPFQYIDRGFIEYWGHYFLRVLLKVNVPAIGYSTYVMTEKEGDMKRLSANDFYLAGQNLPPNEKYEFALENEHIAVRFDPQQFTMASLIDKRTNRDYADPAQPAGVFRFVEEDTFNGGGNAWLVGRYRHVEPLAKWTLDSCELGDHLLRQSLTFRTSFRDSTLKATVSLDRDSSALVYNVECDWHESGSKDSFTPQLNFYLPVSYDCRSYQYDVPFGTMEREGIDLDVPANSFAAAIPADSGIDRAVMLVADAKHGFRSGSRSLAVTLLRGSHSPDPYPEIGKHQFRFAVGLTDYHDTQQMLEQSYHFQNPIEAISVRARKGTLPQTGSFVTLERGQVALSAIKMAEGSAANRWIVRLYETEGERTSVTLAFGQAVRRAYFVSIVEQPIDGSDIDVHGSKITFDVGAAAMATVCVEFEGR</sequence>
<accession>A0A3A3GFM8</accession>
<organism evidence="6 7">
    <name type="scientific">Paenibacillus thiaminolyticus</name>
    <name type="common">Bacillus thiaminolyticus</name>
    <dbReference type="NCBI Taxonomy" id="49283"/>
    <lineage>
        <taxon>Bacteria</taxon>
        <taxon>Bacillati</taxon>
        <taxon>Bacillota</taxon>
        <taxon>Bacilli</taxon>
        <taxon>Bacillales</taxon>
        <taxon>Paenibacillaceae</taxon>
        <taxon>Paenibacillus</taxon>
    </lineage>
</organism>
<dbReference type="SUPFAM" id="SSF88713">
    <property type="entry name" value="Glycoside hydrolase/deacetylase"/>
    <property type="match status" value="1"/>
</dbReference>
<comment type="similarity">
    <text evidence="1">Belongs to the glycosyl hydrolase 38 family.</text>
</comment>
<comment type="caution">
    <text evidence="6">The sequence shown here is derived from an EMBL/GenBank/DDBJ whole genome shotgun (WGS) entry which is preliminary data.</text>
</comment>
<keyword evidence="2" id="KW-0479">Metal-binding</keyword>
<keyword evidence="3" id="KW-0378">Hydrolase</keyword>
<dbReference type="SMART" id="SM00872">
    <property type="entry name" value="Alpha-mann_mid"/>
    <property type="match status" value="1"/>
</dbReference>
<dbReference type="Pfam" id="PF17677">
    <property type="entry name" value="Glyco_hydro38C2"/>
    <property type="match status" value="1"/>
</dbReference>
<dbReference type="InterPro" id="IPR037094">
    <property type="entry name" value="Glyco_hydro_38_cen_sf"/>
</dbReference>
<evidence type="ECO:0000313" key="6">
    <source>
        <dbReference type="EMBL" id="RJG22920.1"/>
    </source>
</evidence>
<evidence type="ECO:0000256" key="3">
    <source>
        <dbReference type="ARBA" id="ARBA00022801"/>
    </source>
</evidence>
<evidence type="ECO:0000256" key="4">
    <source>
        <dbReference type="ARBA" id="ARBA00023295"/>
    </source>
</evidence>
<dbReference type="Pfam" id="PF07748">
    <property type="entry name" value="Glyco_hydro_38C"/>
    <property type="match status" value="1"/>
</dbReference>
<dbReference type="InterPro" id="IPR027291">
    <property type="entry name" value="Glyco_hydro_38_N_sf"/>
</dbReference>
<dbReference type="Proteomes" id="UP000266177">
    <property type="component" value="Unassembled WGS sequence"/>
</dbReference>
<dbReference type="InterPro" id="IPR011013">
    <property type="entry name" value="Gal_mutarotase_sf_dom"/>
</dbReference>
<dbReference type="PANTHER" id="PTHR46017">
    <property type="entry name" value="ALPHA-MANNOSIDASE 2C1"/>
    <property type="match status" value="1"/>
</dbReference>
<dbReference type="GO" id="GO:0046872">
    <property type="term" value="F:metal ion binding"/>
    <property type="evidence" value="ECO:0007669"/>
    <property type="project" value="UniProtKB-KW"/>
</dbReference>
<dbReference type="InterPro" id="IPR000602">
    <property type="entry name" value="Glyco_hydro_38_N"/>
</dbReference>
<dbReference type="InterPro" id="IPR028995">
    <property type="entry name" value="Glyco_hydro_57/38_cen_sf"/>
</dbReference>
<evidence type="ECO:0000256" key="1">
    <source>
        <dbReference type="ARBA" id="ARBA00009792"/>
    </source>
</evidence>
<dbReference type="InterPro" id="IPR041147">
    <property type="entry name" value="GH38_C"/>
</dbReference>
<dbReference type="InterPro" id="IPR011330">
    <property type="entry name" value="Glyco_hydro/deAcase_b/a-brl"/>
</dbReference>
<evidence type="ECO:0000259" key="5">
    <source>
        <dbReference type="SMART" id="SM00872"/>
    </source>
</evidence>
<proteinExistence type="inferred from homology"/>
<dbReference type="SUPFAM" id="SSF88688">
    <property type="entry name" value="Families 57/38 glycoside transferase middle domain"/>
    <property type="match status" value="1"/>
</dbReference>
<dbReference type="CDD" id="cd10789">
    <property type="entry name" value="GH38N_AMII_ER_cytosolic"/>
    <property type="match status" value="1"/>
</dbReference>
<dbReference type="Pfam" id="PF01074">
    <property type="entry name" value="Glyco_hydro_38N"/>
    <property type="match status" value="1"/>
</dbReference>
<evidence type="ECO:0000256" key="2">
    <source>
        <dbReference type="ARBA" id="ARBA00022723"/>
    </source>
</evidence>
<dbReference type="GO" id="GO:0006013">
    <property type="term" value="P:mannose metabolic process"/>
    <property type="evidence" value="ECO:0007669"/>
    <property type="project" value="InterPro"/>
</dbReference>
<dbReference type="GO" id="GO:0009313">
    <property type="term" value="P:oligosaccharide catabolic process"/>
    <property type="evidence" value="ECO:0007669"/>
    <property type="project" value="TreeGrafter"/>
</dbReference>
<dbReference type="Gene3D" id="2.70.98.30">
    <property type="entry name" value="Golgi alpha-mannosidase II, domain 4"/>
    <property type="match status" value="1"/>
</dbReference>
<protein>
    <submittedName>
        <fullName evidence="6">Alpha-mannosidase</fullName>
    </submittedName>
</protein>
<dbReference type="SUPFAM" id="SSF74650">
    <property type="entry name" value="Galactose mutarotase-like"/>
    <property type="match status" value="1"/>
</dbReference>
<dbReference type="Pfam" id="PF09261">
    <property type="entry name" value="Alpha-mann_mid"/>
    <property type="match status" value="1"/>
</dbReference>